<dbReference type="AlphaFoldDB" id="A0AAV5TXF9"/>
<evidence type="ECO:0000313" key="1">
    <source>
        <dbReference type="EMBL" id="GMS98929.1"/>
    </source>
</evidence>
<accession>A0AAV5TXF9</accession>
<sequence length="83" mass="9396">KTKRSQLIGQRVEKQIEQFGDSSTIIRMELLFPNCPEVSSLQYASIALGTVSKIRTATRIVVIVWNCSRESSMLQQTVYTTDD</sequence>
<dbReference type="Proteomes" id="UP001432027">
    <property type="component" value="Unassembled WGS sequence"/>
</dbReference>
<dbReference type="EMBL" id="BTSX01000005">
    <property type="protein sequence ID" value="GMS98929.1"/>
    <property type="molecule type" value="Genomic_DNA"/>
</dbReference>
<keyword evidence="2" id="KW-1185">Reference proteome</keyword>
<evidence type="ECO:0000313" key="2">
    <source>
        <dbReference type="Proteomes" id="UP001432027"/>
    </source>
</evidence>
<feature type="non-terminal residue" evidence="1">
    <location>
        <position position="1"/>
    </location>
</feature>
<gene>
    <name evidence="1" type="ORF">PENTCL1PPCAC_21104</name>
</gene>
<reference evidence="1" key="1">
    <citation type="submission" date="2023-10" db="EMBL/GenBank/DDBJ databases">
        <title>Genome assembly of Pristionchus species.</title>
        <authorList>
            <person name="Yoshida K."/>
            <person name="Sommer R.J."/>
        </authorList>
    </citation>
    <scope>NUCLEOTIDE SEQUENCE</scope>
    <source>
        <strain evidence="1">RS0144</strain>
    </source>
</reference>
<comment type="caution">
    <text evidence="1">The sequence shown here is derived from an EMBL/GenBank/DDBJ whole genome shotgun (WGS) entry which is preliminary data.</text>
</comment>
<protein>
    <submittedName>
        <fullName evidence="1">Uncharacterized protein</fullName>
    </submittedName>
</protein>
<proteinExistence type="predicted"/>
<organism evidence="1 2">
    <name type="scientific">Pristionchus entomophagus</name>
    <dbReference type="NCBI Taxonomy" id="358040"/>
    <lineage>
        <taxon>Eukaryota</taxon>
        <taxon>Metazoa</taxon>
        <taxon>Ecdysozoa</taxon>
        <taxon>Nematoda</taxon>
        <taxon>Chromadorea</taxon>
        <taxon>Rhabditida</taxon>
        <taxon>Rhabditina</taxon>
        <taxon>Diplogasteromorpha</taxon>
        <taxon>Diplogasteroidea</taxon>
        <taxon>Neodiplogasteridae</taxon>
        <taxon>Pristionchus</taxon>
    </lineage>
</organism>
<name>A0AAV5TXF9_9BILA</name>